<evidence type="ECO:0000313" key="3">
    <source>
        <dbReference type="Proteomes" id="UP001049176"/>
    </source>
</evidence>
<protein>
    <submittedName>
        <fullName evidence="2">Uncharacterized protein</fullName>
    </submittedName>
</protein>
<reference evidence="2" key="1">
    <citation type="journal article" date="2021" name="Genome Biol. Evol.">
        <title>The assembled and annotated genome of the fairy-ring fungus Marasmius oreades.</title>
        <authorList>
            <person name="Hiltunen M."/>
            <person name="Ament-Velasquez S.L."/>
            <person name="Johannesson H."/>
        </authorList>
    </citation>
    <scope>NUCLEOTIDE SEQUENCE</scope>
    <source>
        <strain evidence="2">03SP1</strain>
    </source>
</reference>
<name>A0A9P7UWD9_9AGAR</name>
<dbReference type="Pfam" id="PF19271">
    <property type="entry name" value="Nis1"/>
    <property type="match status" value="1"/>
</dbReference>
<keyword evidence="1" id="KW-0732">Signal</keyword>
<feature type="chain" id="PRO_5040173984" evidence="1">
    <location>
        <begin position="19"/>
        <end position="142"/>
    </location>
</feature>
<keyword evidence="3" id="KW-1185">Reference proteome</keyword>
<dbReference type="RefSeq" id="XP_043012174.1">
    <property type="nucleotide sequence ID" value="XM_043151081.1"/>
</dbReference>
<evidence type="ECO:0000313" key="2">
    <source>
        <dbReference type="EMBL" id="KAG7095704.1"/>
    </source>
</evidence>
<dbReference type="InterPro" id="IPR045469">
    <property type="entry name" value="Nis1"/>
</dbReference>
<comment type="caution">
    <text evidence="2">The sequence shown here is derived from an EMBL/GenBank/DDBJ whole genome shotgun (WGS) entry which is preliminary data.</text>
</comment>
<dbReference type="Proteomes" id="UP001049176">
    <property type="component" value="Chromosome 3"/>
</dbReference>
<dbReference type="EMBL" id="CM032183">
    <property type="protein sequence ID" value="KAG7095704.1"/>
    <property type="molecule type" value="Genomic_DNA"/>
</dbReference>
<accession>A0A9P7UWD9</accession>
<organism evidence="2 3">
    <name type="scientific">Marasmius oreades</name>
    <name type="common">fairy-ring Marasmius</name>
    <dbReference type="NCBI Taxonomy" id="181124"/>
    <lineage>
        <taxon>Eukaryota</taxon>
        <taxon>Fungi</taxon>
        <taxon>Dikarya</taxon>
        <taxon>Basidiomycota</taxon>
        <taxon>Agaricomycotina</taxon>
        <taxon>Agaricomycetes</taxon>
        <taxon>Agaricomycetidae</taxon>
        <taxon>Agaricales</taxon>
        <taxon>Marasmiineae</taxon>
        <taxon>Marasmiaceae</taxon>
        <taxon>Marasmius</taxon>
    </lineage>
</organism>
<sequence>MKFISFSIFSVLIASAFAQRAEIGLPHDGAQVTSGSQVTVRVDRPNFLSSTQEVVIVLGFQSCPNTPCHAASDGIGEVLYNGPYNPTFEVPSSSLPPYQNFTVTIPASTPKGAAQLSLSHFSLVGASRQPTLEIKSVNVAVV</sequence>
<proteinExistence type="predicted"/>
<evidence type="ECO:0000256" key="1">
    <source>
        <dbReference type="SAM" id="SignalP"/>
    </source>
</evidence>
<feature type="signal peptide" evidence="1">
    <location>
        <begin position="1"/>
        <end position="18"/>
    </location>
</feature>
<gene>
    <name evidence="2" type="ORF">E1B28_006418</name>
</gene>
<dbReference type="GeneID" id="66075494"/>
<dbReference type="OrthoDB" id="2841294at2759"/>
<dbReference type="KEGG" id="more:E1B28_006418"/>
<dbReference type="AlphaFoldDB" id="A0A9P7UWD9"/>